<dbReference type="SUPFAM" id="SSF74853">
    <property type="entry name" value="Lamin A/C globular tail domain"/>
    <property type="match status" value="1"/>
</dbReference>
<organism evidence="3 4">
    <name type="scientific">Myxococcus fulvus</name>
    <dbReference type="NCBI Taxonomy" id="33"/>
    <lineage>
        <taxon>Bacteria</taxon>
        <taxon>Pseudomonadati</taxon>
        <taxon>Myxococcota</taxon>
        <taxon>Myxococcia</taxon>
        <taxon>Myxococcales</taxon>
        <taxon>Cystobacterineae</taxon>
        <taxon>Myxococcaceae</taxon>
        <taxon>Myxococcus</taxon>
    </lineage>
</organism>
<name>A0ABY1BWB0_MYXFU</name>
<dbReference type="Pfam" id="PF00932">
    <property type="entry name" value="LTD"/>
    <property type="match status" value="1"/>
</dbReference>
<keyword evidence="4" id="KW-1185">Reference proteome</keyword>
<comment type="caution">
    <text evidence="3">The sequence shown here is derived from an EMBL/GenBank/DDBJ whole genome shotgun (WGS) entry which is preliminary data.</text>
</comment>
<evidence type="ECO:0000256" key="1">
    <source>
        <dbReference type="SAM" id="MobiDB-lite"/>
    </source>
</evidence>
<feature type="domain" description="LTD" evidence="2">
    <location>
        <begin position="23"/>
        <end position="154"/>
    </location>
</feature>
<evidence type="ECO:0000313" key="4">
    <source>
        <dbReference type="Proteomes" id="UP000183760"/>
    </source>
</evidence>
<dbReference type="PROSITE" id="PS51841">
    <property type="entry name" value="LTD"/>
    <property type="match status" value="1"/>
</dbReference>
<sequence>MRRGDVSRWGWWLCVVGLSGCGAPAEEWAEDACSDLLPGDVVITEYLNDPDGTDTGREYVELHNPHSVPVSLEGLTLHASRSDGSQEKTFLFDEPLSLAPGDYLVLGDVREGTVPAHVDLSYGDALGALGNASGRLGLRCGSRVMDEVPLTAPSKSGVARVYDGRLVPDSAGNDDPTRWCDSVGSTVGGSFQGSPGAANALCAPTEGASGGDGGVEKCSLLDGLAARPVRWPRVGELVITELMVNPIGDDTSAEWVEVLALAPVDLNGLTVGSDTVGTRLQGTQCLSLPAGGYALLARRAEAVLNGGLPTPLATFGVDLRNSGGVVRVRAGEVVVDAVEYGPAREGVATQLSAERANASDNDSPSSWCPARERHGERGNLGTPGRVNTRCAEGDADAGASDGGGQDAGPSDGGRDAGPTSDAGPRDAGPPDAGPPDAGPPGSTCIDRITGRARAVRVPEVGSIVLTEFMADPTVVADGVGEWVEVLTTREVDLNGITLMNESGASTTLEAALCLSLKTGTRAVLARSLDPSLNGGLPAVLATFSFNLANTAGARSLRLMKDGRALDAITWSNAATPGVSWQVDPASSDAQRNDLPGSFCAAPSSARYGLGDRGTPGLENRACPR</sequence>
<dbReference type="Proteomes" id="UP000183760">
    <property type="component" value="Unassembled WGS sequence"/>
</dbReference>
<gene>
    <name evidence="3" type="ORF">SAMN05443572_101447</name>
</gene>
<dbReference type="PROSITE" id="PS51257">
    <property type="entry name" value="PROKAR_LIPOPROTEIN"/>
    <property type="match status" value="1"/>
</dbReference>
<evidence type="ECO:0000313" key="3">
    <source>
        <dbReference type="EMBL" id="SES87712.1"/>
    </source>
</evidence>
<proteinExistence type="predicted"/>
<dbReference type="InterPro" id="IPR001322">
    <property type="entry name" value="Lamin_tail_dom"/>
</dbReference>
<dbReference type="EMBL" id="FOIB01000001">
    <property type="protein sequence ID" value="SES87712.1"/>
    <property type="molecule type" value="Genomic_DNA"/>
</dbReference>
<feature type="compositionally biased region" description="Low complexity" evidence="1">
    <location>
        <begin position="421"/>
        <end position="430"/>
    </location>
</feature>
<protein>
    <submittedName>
        <fullName evidence="3">Lamin Tail Domain</fullName>
    </submittedName>
</protein>
<reference evidence="3 4" key="1">
    <citation type="submission" date="2016-10" db="EMBL/GenBank/DDBJ databases">
        <authorList>
            <person name="Varghese N."/>
            <person name="Submissions S."/>
        </authorList>
    </citation>
    <scope>NUCLEOTIDE SEQUENCE [LARGE SCALE GENOMIC DNA]</scope>
    <source>
        <strain evidence="3 4">DSM 16525</strain>
    </source>
</reference>
<accession>A0ABY1BWB0</accession>
<feature type="region of interest" description="Disordered" evidence="1">
    <location>
        <begin position="352"/>
        <end position="446"/>
    </location>
</feature>
<dbReference type="InterPro" id="IPR036415">
    <property type="entry name" value="Lamin_tail_dom_sf"/>
</dbReference>
<evidence type="ECO:0000259" key="2">
    <source>
        <dbReference type="PROSITE" id="PS51841"/>
    </source>
</evidence>